<proteinExistence type="predicted"/>
<dbReference type="Pfam" id="PF01381">
    <property type="entry name" value="HTH_3"/>
    <property type="match status" value="1"/>
</dbReference>
<dbReference type="Gene3D" id="1.10.260.40">
    <property type="entry name" value="lambda repressor-like DNA-binding domains"/>
    <property type="match status" value="1"/>
</dbReference>
<name>A0ABV3WQU1_9HYPH</name>
<reference evidence="2 3" key="1">
    <citation type="submission" date="2024-01" db="EMBL/GenBank/DDBJ databases">
        <title>New evidence supports the origin of RcGTA from prophage.</title>
        <authorList>
            <person name="Xu Y."/>
            <person name="Liu B."/>
            <person name="Chen F."/>
        </authorList>
    </citation>
    <scope>NUCLEOTIDE SEQUENCE [LARGE SCALE GENOMIC DNA]</scope>
    <source>
        <strain evidence="2 3">CBW1107-2</strain>
    </source>
</reference>
<keyword evidence="3" id="KW-1185">Reference proteome</keyword>
<evidence type="ECO:0000259" key="1">
    <source>
        <dbReference type="Pfam" id="PF01381"/>
    </source>
</evidence>
<feature type="domain" description="HTH cro/C1-type" evidence="1">
    <location>
        <begin position="21"/>
        <end position="69"/>
    </location>
</feature>
<accession>A0ABV3WQU1</accession>
<dbReference type="RefSeq" id="WP_368802262.1">
    <property type="nucleotide sequence ID" value="NZ_CBDDTD010000001.1"/>
</dbReference>
<protein>
    <submittedName>
        <fullName evidence="2">Helix-turn-helix transcriptional regulator</fullName>
    </submittedName>
</protein>
<comment type="caution">
    <text evidence="2">The sequence shown here is derived from an EMBL/GenBank/DDBJ whole genome shotgun (WGS) entry which is preliminary data.</text>
</comment>
<dbReference type="InterPro" id="IPR001387">
    <property type="entry name" value="Cro/C1-type_HTH"/>
</dbReference>
<dbReference type="CDD" id="cd00093">
    <property type="entry name" value="HTH_XRE"/>
    <property type="match status" value="1"/>
</dbReference>
<organism evidence="2 3">
    <name type="scientific">Neoaquamicrobium sediminum</name>
    <dbReference type="NCBI Taxonomy" id="1849104"/>
    <lineage>
        <taxon>Bacteria</taxon>
        <taxon>Pseudomonadati</taxon>
        <taxon>Pseudomonadota</taxon>
        <taxon>Alphaproteobacteria</taxon>
        <taxon>Hyphomicrobiales</taxon>
        <taxon>Phyllobacteriaceae</taxon>
        <taxon>Neoaquamicrobium</taxon>
    </lineage>
</organism>
<sequence>MAELIEAITVALSSGTNPVTAIREATGYTIEQLAVTSGLAEAELVDLEAGAVDQARLTRLASALGLPESVVTL</sequence>
<dbReference type="InterPro" id="IPR010982">
    <property type="entry name" value="Lambda_DNA-bd_dom_sf"/>
</dbReference>
<gene>
    <name evidence="2" type="ORF">V1479_06915</name>
</gene>
<evidence type="ECO:0000313" key="2">
    <source>
        <dbReference type="EMBL" id="MEX4007028.1"/>
    </source>
</evidence>
<evidence type="ECO:0000313" key="3">
    <source>
        <dbReference type="Proteomes" id="UP001559025"/>
    </source>
</evidence>
<dbReference type="SUPFAM" id="SSF47413">
    <property type="entry name" value="lambda repressor-like DNA-binding domains"/>
    <property type="match status" value="1"/>
</dbReference>
<dbReference type="Proteomes" id="UP001559025">
    <property type="component" value="Unassembled WGS sequence"/>
</dbReference>
<dbReference type="EMBL" id="JAZHFV010000002">
    <property type="protein sequence ID" value="MEX4007028.1"/>
    <property type="molecule type" value="Genomic_DNA"/>
</dbReference>